<evidence type="ECO:0000313" key="6">
    <source>
        <dbReference type="EMBL" id="SYX81881.1"/>
    </source>
</evidence>
<dbReference type="GO" id="GO:0022857">
    <property type="term" value="F:transmembrane transporter activity"/>
    <property type="evidence" value="ECO:0007669"/>
    <property type="project" value="UniProtKB-ARBA"/>
</dbReference>
<dbReference type="GO" id="GO:0098796">
    <property type="term" value="C:membrane protein complex"/>
    <property type="evidence" value="ECO:0007669"/>
    <property type="project" value="UniProtKB-ARBA"/>
</dbReference>
<dbReference type="FunFam" id="3.40.50.300:FF:000032">
    <property type="entry name" value="Export ABC transporter ATP-binding protein"/>
    <property type="match status" value="1"/>
</dbReference>
<evidence type="ECO:0000256" key="4">
    <source>
        <dbReference type="ARBA" id="ARBA00022840"/>
    </source>
</evidence>
<dbReference type="InterPro" id="IPR017911">
    <property type="entry name" value="MacB-like_ATP-bd"/>
</dbReference>
<evidence type="ECO:0000256" key="3">
    <source>
        <dbReference type="ARBA" id="ARBA00022741"/>
    </source>
</evidence>
<reference evidence="7" key="1">
    <citation type="submission" date="2018-08" db="EMBL/GenBank/DDBJ databases">
        <authorList>
            <person name="Chevrot R."/>
        </authorList>
    </citation>
    <scope>NUCLEOTIDE SEQUENCE [LARGE SCALE GENOMIC DNA]</scope>
</reference>
<protein>
    <submittedName>
        <fullName evidence="6">Bacitracin ABC efflux transporter (ATP-binding protein)</fullName>
    </submittedName>
</protein>
<evidence type="ECO:0000256" key="2">
    <source>
        <dbReference type="ARBA" id="ARBA00022448"/>
    </source>
</evidence>
<dbReference type="AlphaFoldDB" id="A0A383R5E1"/>
<comment type="similarity">
    <text evidence="1">Belongs to the ABC transporter superfamily.</text>
</comment>
<proteinExistence type="inferred from homology"/>
<keyword evidence="2" id="KW-0813">Transport</keyword>
<dbReference type="InterPro" id="IPR003593">
    <property type="entry name" value="AAA+_ATPase"/>
</dbReference>
<dbReference type="Gene3D" id="3.40.50.300">
    <property type="entry name" value="P-loop containing nucleotide triphosphate hydrolases"/>
    <property type="match status" value="1"/>
</dbReference>
<sequence>MQSLLQAKGVTKRYNSMQRPALNGISFDVHVGEYIGIMGASGSGKTTLLNVLSTIDTPTDGEITINGVDISKLDDTRSADFRNEHLGFIFQEYFLLDSLTVMENIAVPLTLKGLSEEEIDRSIRFLAERFGIFQQLGKYPSELSGGQRQRVAAARAIIKKPTILFADEPTGALDSNSATELLRTLSEANEELGTTILMVTHDAYAASFAKRILIFKDGRIFNELERKTQDQRSFYETILEQITLLDESR</sequence>
<dbReference type="GO" id="GO:0016887">
    <property type="term" value="F:ATP hydrolysis activity"/>
    <property type="evidence" value="ECO:0007669"/>
    <property type="project" value="InterPro"/>
</dbReference>
<dbReference type="InterPro" id="IPR003439">
    <property type="entry name" value="ABC_transporter-like_ATP-bd"/>
</dbReference>
<organism evidence="6 7">
    <name type="scientific">Paenibacillus alvei</name>
    <name type="common">Bacillus alvei</name>
    <dbReference type="NCBI Taxonomy" id="44250"/>
    <lineage>
        <taxon>Bacteria</taxon>
        <taxon>Bacillati</taxon>
        <taxon>Bacillota</taxon>
        <taxon>Bacilli</taxon>
        <taxon>Bacillales</taxon>
        <taxon>Paenibacillaceae</taxon>
        <taxon>Paenibacillus</taxon>
    </lineage>
</organism>
<gene>
    <name evidence="6" type="primary">bceA</name>
    <name evidence="6" type="ORF">PBLR_10300</name>
</gene>
<dbReference type="PROSITE" id="PS50893">
    <property type="entry name" value="ABC_TRANSPORTER_2"/>
    <property type="match status" value="1"/>
</dbReference>
<name>A0A383R5E1_PAEAL</name>
<dbReference type="GO" id="GO:0005524">
    <property type="term" value="F:ATP binding"/>
    <property type="evidence" value="ECO:0007669"/>
    <property type="project" value="UniProtKB-KW"/>
</dbReference>
<dbReference type="SMART" id="SM00382">
    <property type="entry name" value="AAA"/>
    <property type="match status" value="1"/>
</dbReference>
<dbReference type="Proteomes" id="UP000304148">
    <property type="component" value="Chromosome"/>
</dbReference>
<dbReference type="RefSeq" id="WP_138184424.1">
    <property type="nucleotide sequence ID" value="NZ_LS992241.1"/>
</dbReference>
<evidence type="ECO:0000256" key="1">
    <source>
        <dbReference type="ARBA" id="ARBA00005417"/>
    </source>
</evidence>
<dbReference type="Pfam" id="PF00005">
    <property type="entry name" value="ABC_tran"/>
    <property type="match status" value="1"/>
</dbReference>
<accession>A0A383R5E1</accession>
<dbReference type="SUPFAM" id="SSF52540">
    <property type="entry name" value="P-loop containing nucleoside triphosphate hydrolases"/>
    <property type="match status" value="1"/>
</dbReference>
<evidence type="ECO:0000313" key="7">
    <source>
        <dbReference type="Proteomes" id="UP000304148"/>
    </source>
</evidence>
<dbReference type="CDD" id="cd03255">
    <property type="entry name" value="ABC_MJ0796_LolCDE_FtsE"/>
    <property type="match status" value="1"/>
</dbReference>
<dbReference type="EMBL" id="LS992241">
    <property type="protein sequence ID" value="SYX81881.1"/>
    <property type="molecule type" value="Genomic_DNA"/>
</dbReference>
<feature type="domain" description="ABC transporter" evidence="5">
    <location>
        <begin position="5"/>
        <end position="242"/>
    </location>
</feature>
<dbReference type="PANTHER" id="PTHR42798">
    <property type="entry name" value="LIPOPROTEIN-RELEASING SYSTEM ATP-BINDING PROTEIN LOLD"/>
    <property type="match status" value="1"/>
</dbReference>
<dbReference type="PANTHER" id="PTHR42798:SF7">
    <property type="entry name" value="ALPHA-D-RIBOSE 1-METHYLPHOSPHONATE 5-TRIPHOSPHATE SYNTHASE SUBUNIT PHNL"/>
    <property type="match status" value="1"/>
</dbReference>
<keyword evidence="4 6" id="KW-0067">ATP-binding</keyword>
<keyword evidence="3" id="KW-0547">Nucleotide-binding</keyword>
<evidence type="ECO:0000259" key="5">
    <source>
        <dbReference type="PROSITE" id="PS50893"/>
    </source>
</evidence>
<dbReference type="InterPro" id="IPR027417">
    <property type="entry name" value="P-loop_NTPase"/>
</dbReference>